<geneLocation type="plasmid" evidence="4">
    <name>pCSC3H3</name>
</geneLocation>
<dbReference type="Pfam" id="PF12706">
    <property type="entry name" value="Lactamase_B_2"/>
    <property type="match status" value="1"/>
</dbReference>
<dbReference type="InterPro" id="IPR022877">
    <property type="entry name" value="UPF0173"/>
</dbReference>
<dbReference type="OrthoDB" id="9805728at2"/>
<keyword evidence="1 2" id="KW-0378">Hydrolase</keyword>
<evidence type="ECO:0000259" key="3">
    <source>
        <dbReference type="SMART" id="SM00849"/>
    </source>
</evidence>
<dbReference type="EMBL" id="NWTK01000025">
    <property type="protein sequence ID" value="PKR48036.1"/>
    <property type="molecule type" value="Genomic_DNA"/>
</dbReference>
<proteinExistence type="inferred from homology"/>
<dbReference type="PANTHER" id="PTHR43546">
    <property type="entry name" value="UPF0173 METAL-DEPENDENT HYDROLASE MJ1163-RELATED"/>
    <property type="match status" value="1"/>
</dbReference>
<evidence type="ECO:0000313" key="4">
    <source>
        <dbReference type="EMBL" id="AUG55647.1"/>
    </source>
</evidence>
<keyword evidence="4" id="KW-0614">Plasmid</keyword>
<dbReference type="Gene3D" id="3.60.15.10">
    <property type="entry name" value="Ribonuclease Z/Hydroxyacylglutathione hydrolase-like"/>
    <property type="match status" value="1"/>
</dbReference>
<reference evidence="5 7" key="1">
    <citation type="submission" date="2017-09" db="EMBL/GenBank/DDBJ databases">
        <title>Biodiversity and function of Thalassospira species in the particle-attached aromatic-hydrocarbon-degrading consortia from the surface seawater of the South China Sea.</title>
        <authorList>
            <person name="Dong C."/>
            <person name="Liu R."/>
            <person name="Shao Z."/>
        </authorList>
    </citation>
    <scope>NUCLEOTIDE SEQUENCE [LARGE SCALE GENOMIC DNA]</scope>
    <source>
        <strain evidence="5 7">CSC1P2</strain>
    </source>
</reference>
<dbReference type="EMBL" id="CP024200">
    <property type="protein sequence ID" value="AUG55647.1"/>
    <property type="molecule type" value="Genomic_DNA"/>
</dbReference>
<dbReference type="Proteomes" id="UP000233458">
    <property type="component" value="Plasmid pCSC3H3"/>
</dbReference>
<name>A0A2N3KBZ9_9PROT</name>
<protein>
    <recommendedName>
        <fullName evidence="2">UPF0173 metal-dependent hydrolase COO20_25125</fullName>
    </recommendedName>
</protein>
<dbReference type="InterPro" id="IPR050114">
    <property type="entry name" value="UPF0173_UPF0282_UlaG_hydrolase"/>
</dbReference>
<dbReference type="NCBIfam" id="NF001911">
    <property type="entry name" value="PRK00685.1"/>
    <property type="match status" value="1"/>
</dbReference>
<dbReference type="GO" id="GO:0016787">
    <property type="term" value="F:hydrolase activity"/>
    <property type="evidence" value="ECO:0007669"/>
    <property type="project" value="UniProtKB-UniRule"/>
</dbReference>
<evidence type="ECO:0000313" key="5">
    <source>
        <dbReference type="EMBL" id="PKR48036.1"/>
    </source>
</evidence>
<keyword evidence="6" id="KW-1185">Reference proteome</keyword>
<dbReference type="AlphaFoldDB" id="A0A2N3KBZ9"/>
<comment type="similarity">
    <text evidence="2">Belongs to the UPF0173 family.</text>
</comment>
<dbReference type="InterPro" id="IPR036866">
    <property type="entry name" value="RibonucZ/Hydroxyglut_hydro"/>
</dbReference>
<reference evidence="4 6" key="2">
    <citation type="submission" date="2017-10" db="EMBL/GenBank/DDBJ databases">
        <title>Biodiversity and function of Thalassospira species in the particle-attached aromatic-hydrocarbon-degrading consortia from the surface seawater of the China South Sea.</title>
        <authorList>
            <person name="Dong C."/>
            <person name="Liu R."/>
            <person name="Shao Z."/>
        </authorList>
    </citation>
    <scope>NUCLEOTIDE SEQUENCE [LARGE SCALE GENOMIC DNA]</scope>
    <source>
        <strain evidence="4 6">CSC3H3</strain>
        <plasmid evidence="4">pCSC3H3</plasmid>
        <plasmid evidence="6">pcsc3h3</plasmid>
    </source>
</reference>
<dbReference type="HAMAP" id="MF_00457">
    <property type="entry name" value="UPF0173"/>
    <property type="match status" value="1"/>
</dbReference>
<dbReference type="SMART" id="SM00849">
    <property type="entry name" value="Lactamase_B"/>
    <property type="match status" value="1"/>
</dbReference>
<dbReference type="InterPro" id="IPR001279">
    <property type="entry name" value="Metallo-B-lactamas"/>
</dbReference>
<dbReference type="SUPFAM" id="SSF56281">
    <property type="entry name" value="Metallo-hydrolase/oxidoreductase"/>
    <property type="match status" value="1"/>
</dbReference>
<organism evidence="5 7">
    <name type="scientific">Thalassospira marina</name>
    <dbReference type="NCBI Taxonomy" id="2048283"/>
    <lineage>
        <taxon>Bacteria</taxon>
        <taxon>Pseudomonadati</taxon>
        <taxon>Pseudomonadota</taxon>
        <taxon>Alphaproteobacteria</taxon>
        <taxon>Rhodospirillales</taxon>
        <taxon>Thalassospiraceae</taxon>
        <taxon>Thalassospira</taxon>
    </lineage>
</organism>
<evidence type="ECO:0000313" key="7">
    <source>
        <dbReference type="Proteomes" id="UP000233597"/>
    </source>
</evidence>
<dbReference type="KEGG" id="thac:CSC3H3_22620"/>
<geneLocation type="plasmid" evidence="6">
    <name>pcsc3h3</name>
</geneLocation>
<dbReference type="Proteomes" id="UP000233597">
    <property type="component" value="Unassembled WGS sequence"/>
</dbReference>
<sequence>MKLTWYGHSAFKLEFASTSILFDPFLSGNPLFTGNVDDVAKGVTHILLTHGHGDHLGDTADIAKKTGAQVVSNPEICDYLGTKGVSNVNPGNTGGGIDCDDFRVVFTQAHHSSGIMENGTNIYLGNPNGLIVKPKDGPSVYHMGDTDIFSDMALIQEFHSPDIGLVPIGDRFTMNGEIAATAVRRYFEFGKVIPCHYGTFGLLDATADKFTHGLQGSGVTVLTPKPGDSIDL</sequence>
<accession>A0A2N3KBZ9</accession>
<gene>
    <name evidence="5" type="ORF">COO20_25125</name>
    <name evidence="4" type="ORF">CSC3H3_22620</name>
</gene>
<evidence type="ECO:0000256" key="2">
    <source>
        <dbReference type="HAMAP-Rule" id="MF_00457"/>
    </source>
</evidence>
<feature type="domain" description="Metallo-beta-lactamase" evidence="3">
    <location>
        <begin position="7"/>
        <end position="196"/>
    </location>
</feature>
<evidence type="ECO:0000313" key="6">
    <source>
        <dbReference type="Proteomes" id="UP000233458"/>
    </source>
</evidence>
<dbReference type="PANTHER" id="PTHR43546:SF3">
    <property type="entry name" value="UPF0173 METAL-DEPENDENT HYDROLASE MJ1163"/>
    <property type="match status" value="1"/>
</dbReference>
<evidence type="ECO:0000256" key="1">
    <source>
        <dbReference type="ARBA" id="ARBA00022801"/>
    </source>
</evidence>
<dbReference type="RefSeq" id="WP_101271605.1">
    <property type="nucleotide sequence ID" value="NZ_CP024200.1"/>
</dbReference>